<dbReference type="GO" id="GO:0046294">
    <property type="term" value="P:formaldehyde catabolic process"/>
    <property type="evidence" value="ECO:0007669"/>
    <property type="project" value="TreeGrafter"/>
</dbReference>
<reference evidence="12 13" key="1">
    <citation type="submission" date="2017-07" db="EMBL/GenBank/DDBJ databases">
        <title>First draft Genome Sequence of Nocardia cerradoensis isolated from human infection.</title>
        <authorList>
            <person name="Carrasco G."/>
        </authorList>
    </citation>
    <scope>NUCLEOTIDE SEQUENCE [LARGE SCALE GENOMIC DNA]</scope>
    <source>
        <strain evidence="12 13">CNM20130759</strain>
    </source>
</reference>
<dbReference type="CDD" id="cd08279">
    <property type="entry name" value="Zn_ADH_class_III"/>
    <property type="match status" value="1"/>
</dbReference>
<dbReference type="EC" id="1.1.1.1" evidence="3"/>
<dbReference type="Pfam" id="PF08240">
    <property type="entry name" value="ADH_N"/>
    <property type="match status" value="1"/>
</dbReference>
<dbReference type="GO" id="GO:0004022">
    <property type="term" value="F:alcohol dehydrogenase (NAD+) activity"/>
    <property type="evidence" value="ECO:0007669"/>
    <property type="project" value="UniProtKB-EC"/>
</dbReference>
<dbReference type="NCBIfam" id="TIGR03989">
    <property type="entry name" value="Rxyl_3153"/>
    <property type="match status" value="1"/>
</dbReference>
<comment type="catalytic activity">
    <reaction evidence="9">
        <text>a primary alcohol + NAD(+) = an aldehyde + NADH + H(+)</text>
        <dbReference type="Rhea" id="RHEA:10736"/>
        <dbReference type="ChEBI" id="CHEBI:15378"/>
        <dbReference type="ChEBI" id="CHEBI:15734"/>
        <dbReference type="ChEBI" id="CHEBI:17478"/>
        <dbReference type="ChEBI" id="CHEBI:57540"/>
        <dbReference type="ChEBI" id="CHEBI:57945"/>
        <dbReference type="EC" id="1.1.1.1"/>
    </reaction>
</comment>
<evidence type="ECO:0000256" key="6">
    <source>
        <dbReference type="ARBA" id="ARBA00023002"/>
    </source>
</evidence>
<accession>A0A231H3I5</accession>
<dbReference type="InterPro" id="IPR020843">
    <property type="entry name" value="ER"/>
</dbReference>
<keyword evidence="7" id="KW-0520">NAD</keyword>
<dbReference type="AlphaFoldDB" id="A0A231H3I5"/>
<keyword evidence="6 12" id="KW-0560">Oxidoreductase</keyword>
<proteinExistence type="inferred from homology"/>
<dbReference type="GO" id="GO:0005829">
    <property type="term" value="C:cytosol"/>
    <property type="evidence" value="ECO:0007669"/>
    <property type="project" value="TreeGrafter"/>
</dbReference>
<keyword evidence="13" id="KW-1185">Reference proteome</keyword>
<dbReference type="PROSITE" id="PS00059">
    <property type="entry name" value="ADH_ZINC"/>
    <property type="match status" value="1"/>
</dbReference>
<comment type="caution">
    <text evidence="12">The sequence shown here is derived from an EMBL/GenBank/DDBJ whole genome shotgun (WGS) entry which is preliminary data.</text>
</comment>
<comment type="catalytic activity">
    <reaction evidence="8">
        <text>a secondary alcohol + NAD(+) = a ketone + NADH + H(+)</text>
        <dbReference type="Rhea" id="RHEA:10740"/>
        <dbReference type="ChEBI" id="CHEBI:15378"/>
        <dbReference type="ChEBI" id="CHEBI:17087"/>
        <dbReference type="ChEBI" id="CHEBI:35681"/>
        <dbReference type="ChEBI" id="CHEBI:57540"/>
        <dbReference type="ChEBI" id="CHEBI:57945"/>
        <dbReference type="EC" id="1.1.1.1"/>
    </reaction>
</comment>
<evidence type="ECO:0000256" key="10">
    <source>
        <dbReference type="RuleBase" id="RU361277"/>
    </source>
</evidence>
<evidence type="ECO:0000256" key="7">
    <source>
        <dbReference type="ARBA" id="ARBA00023027"/>
    </source>
</evidence>
<evidence type="ECO:0000256" key="8">
    <source>
        <dbReference type="ARBA" id="ARBA00049164"/>
    </source>
</evidence>
<evidence type="ECO:0000313" key="13">
    <source>
        <dbReference type="Proteomes" id="UP000215506"/>
    </source>
</evidence>
<dbReference type="PANTHER" id="PTHR43880:SF12">
    <property type="entry name" value="ALCOHOL DEHYDROGENASE CLASS-3"/>
    <property type="match status" value="1"/>
</dbReference>
<evidence type="ECO:0000259" key="11">
    <source>
        <dbReference type="SMART" id="SM00829"/>
    </source>
</evidence>
<evidence type="ECO:0000256" key="9">
    <source>
        <dbReference type="ARBA" id="ARBA00049243"/>
    </source>
</evidence>
<dbReference type="Gene3D" id="3.40.50.720">
    <property type="entry name" value="NAD(P)-binding Rossmann-like Domain"/>
    <property type="match status" value="1"/>
</dbReference>
<evidence type="ECO:0000256" key="3">
    <source>
        <dbReference type="ARBA" id="ARBA00013190"/>
    </source>
</evidence>
<dbReference type="Pfam" id="PF00107">
    <property type="entry name" value="ADH_zinc_N"/>
    <property type="match status" value="1"/>
</dbReference>
<dbReference type="RefSeq" id="WP_094026565.1">
    <property type="nucleotide sequence ID" value="NZ_NGAF01000010.1"/>
</dbReference>
<comment type="cofactor">
    <cofactor evidence="1 10">
        <name>Zn(2+)</name>
        <dbReference type="ChEBI" id="CHEBI:29105"/>
    </cofactor>
</comment>
<dbReference type="SUPFAM" id="SSF51735">
    <property type="entry name" value="NAD(P)-binding Rossmann-fold domains"/>
    <property type="match status" value="1"/>
</dbReference>
<sequence>MKTTAAVLEGPGKAWEIQQLDLLAPGPGEVLIANRFAGLCHSDAHLKHLGAMGTYPLVGGHEGSGVVEAIGAGVDRVQVGDHVVFSFIPSCGMCRYCATGRSYLCDSGANAGTGLMADGTHRFERDGQGVGGFCALGTFSERMVVSQRSLVKIPQDVPLDVAALLSCGVPTGWGAAVNAAEVAPGDIVVVFGAGGIGINAVQGARHAGASHIIVVDPVLAKREFASELGATRATGDPVEAAAWAQELSAGTGADAVIVSTGVLDAATIGRAIACTGKGGRVAVVGLSDDPMDIAIALPAGAVTYNVLRIQGVLFGQCNPQADIPLFLRLWAQGRLELGRLITRRYRLEEINEGYADQEAGRLIRGLIEFS</sequence>
<organism evidence="12 13">
    <name type="scientific">Nocardia cerradoensis</name>
    <dbReference type="NCBI Taxonomy" id="85688"/>
    <lineage>
        <taxon>Bacteria</taxon>
        <taxon>Bacillati</taxon>
        <taxon>Actinomycetota</taxon>
        <taxon>Actinomycetes</taxon>
        <taxon>Mycobacteriales</taxon>
        <taxon>Nocardiaceae</taxon>
        <taxon>Nocardia</taxon>
    </lineage>
</organism>
<evidence type="ECO:0000256" key="2">
    <source>
        <dbReference type="ARBA" id="ARBA00008072"/>
    </source>
</evidence>
<keyword evidence="4 10" id="KW-0479">Metal-binding</keyword>
<dbReference type="InterPro" id="IPR002328">
    <property type="entry name" value="ADH_Zn_CS"/>
</dbReference>
<dbReference type="Gene3D" id="3.90.180.10">
    <property type="entry name" value="Medium-chain alcohol dehydrogenases, catalytic domain"/>
    <property type="match status" value="1"/>
</dbReference>
<protein>
    <recommendedName>
        <fullName evidence="3">alcohol dehydrogenase</fullName>
        <ecNumber evidence="3">1.1.1.1</ecNumber>
    </recommendedName>
</protein>
<keyword evidence="5 10" id="KW-0862">Zinc</keyword>
<dbReference type="InterPro" id="IPR023921">
    <property type="entry name" value="ADH_Zn_actinomycetes"/>
</dbReference>
<evidence type="ECO:0000256" key="1">
    <source>
        <dbReference type="ARBA" id="ARBA00001947"/>
    </source>
</evidence>
<dbReference type="InterPro" id="IPR013154">
    <property type="entry name" value="ADH-like_N"/>
</dbReference>
<dbReference type="InterPro" id="IPR011032">
    <property type="entry name" value="GroES-like_sf"/>
</dbReference>
<gene>
    <name evidence="12" type="primary">adhD_1</name>
    <name evidence="12" type="ORF">B7C42_04748</name>
</gene>
<evidence type="ECO:0000256" key="5">
    <source>
        <dbReference type="ARBA" id="ARBA00022833"/>
    </source>
</evidence>
<dbReference type="Proteomes" id="UP000215506">
    <property type="component" value="Unassembled WGS sequence"/>
</dbReference>
<dbReference type="GO" id="GO:0008270">
    <property type="term" value="F:zinc ion binding"/>
    <property type="evidence" value="ECO:0007669"/>
    <property type="project" value="InterPro"/>
</dbReference>
<evidence type="ECO:0000256" key="4">
    <source>
        <dbReference type="ARBA" id="ARBA00022723"/>
    </source>
</evidence>
<evidence type="ECO:0000313" key="12">
    <source>
        <dbReference type="EMBL" id="OXR43326.1"/>
    </source>
</evidence>
<name>A0A231H3I5_9NOCA</name>
<feature type="domain" description="Enoyl reductase (ER)" evidence="11">
    <location>
        <begin position="12"/>
        <end position="367"/>
    </location>
</feature>
<dbReference type="GO" id="GO:0051903">
    <property type="term" value="F:S-(hydroxymethyl)glutathione dehydrogenase [NAD(P)+] activity"/>
    <property type="evidence" value="ECO:0007669"/>
    <property type="project" value="TreeGrafter"/>
</dbReference>
<comment type="similarity">
    <text evidence="2 10">Belongs to the zinc-containing alcohol dehydrogenase family.</text>
</comment>
<dbReference type="SMART" id="SM00829">
    <property type="entry name" value="PKS_ER"/>
    <property type="match status" value="1"/>
</dbReference>
<dbReference type="InterPro" id="IPR036291">
    <property type="entry name" value="NAD(P)-bd_dom_sf"/>
</dbReference>
<dbReference type="SUPFAM" id="SSF50129">
    <property type="entry name" value="GroES-like"/>
    <property type="match status" value="2"/>
</dbReference>
<dbReference type="InterPro" id="IPR013149">
    <property type="entry name" value="ADH-like_C"/>
</dbReference>
<dbReference type="PANTHER" id="PTHR43880">
    <property type="entry name" value="ALCOHOL DEHYDROGENASE"/>
    <property type="match status" value="1"/>
</dbReference>
<dbReference type="EMBL" id="NGAF01000010">
    <property type="protein sequence ID" value="OXR43326.1"/>
    <property type="molecule type" value="Genomic_DNA"/>
</dbReference>